<evidence type="ECO:0000259" key="14">
    <source>
        <dbReference type="Pfam" id="PF02163"/>
    </source>
</evidence>
<dbReference type="GO" id="GO:0046872">
    <property type="term" value="F:metal ion binding"/>
    <property type="evidence" value="ECO:0007669"/>
    <property type="project" value="UniProtKB-KW"/>
</dbReference>
<evidence type="ECO:0000256" key="12">
    <source>
        <dbReference type="SAM" id="MobiDB-lite"/>
    </source>
</evidence>
<protein>
    <submittedName>
        <fullName evidence="15">Site-2 protease family protein</fullName>
    </submittedName>
</protein>
<feature type="domain" description="Peptidase M50" evidence="14">
    <location>
        <begin position="174"/>
        <end position="248"/>
    </location>
</feature>
<evidence type="ECO:0000256" key="13">
    <source>
        <dbReference type="SAM" id="Phobius"/>
    </source>
</evidence>
<gene>
    <name evidence="15" type="ORF">V5E97_18525</name>
</gene>
<evidence type="ECO:0000256" key="6">
    <source>
        <dbReference type="ARBA" id="ARBA00022723"/>
    </source>
</evidence>
<feature type="transmembrane region" description="Helical" evidence="13">
    <location>
        <begin position="334"/>
        <end position="352"/>
    </location>
</feature>
<evidence type="ECO:0000256" key="9">
    <source>
        <dbReference type="ARBA" id="ARBA00022989"/>
    </source>
</evidence>
<evidence type="ECO:0000256" key="2">
    <source>
        <dbReference type="ARBA" id="ARBA00004141"/>
    </source>
</evidence>
<evidence type="ECO:0000256" key="5">
    <source>
        <dbReference type="ARBA" id="ARBA00022692"/>
    </source>
</evidence>
<keyword evidence="7" id="KW-0378">Hydrolase</keyword>
<keyword evidence="11 13" id="KW-0472">Membrane</keyword>
<sequence length="354" mass="38021">MPDASPASQSTWCGSCGTEYATRLLACPQCHRLVHADELKQLAEVADGASRSGDLTTALAAWRDALMLLPPASRQYDTIKARIETLSRQIDEGHGNNPGSPSGQPAEVPSTDWSGKAGIAGLGTLALLALKFKFVLIMLLTKGKLLFLGLTKASTLFSMLLSLGVYWTAFGWKFALGLVLSIYVHEMGHVAALRRFGIRAGAPMFIPGLGAYVRLQQTLPDARADARVGLAGPIWGLVGALATFAAALATGSLMLAAIAKLAAWINLFNLIPIWQLDGGRGFRSMSRSERWFSALAIAVMWSVTQESLLFLLLIGATFNALTHPSSIEADRRATFEYVLLVVAFSFLTMIPVNI</sequence>
<feature type="transmembrane region" description="Helical" evidence="13">
    <location>
        <begin position="119"/>
        <end position="140"/>
    </location>
</feature>
<feature type="transmembrane region" description="Helical" evidence="13">
    <location>
        <begin position="227"/>
        <end position="247"/>
    </location>
</feature>
<comment type="subcellular location">
    <subcellularLocation>
        <location evidence="2">Membrane</location>
        <topology evidence="2">Multi-pass membrane protein</topology>
    </subcellularLocation>
</comment>
<comment type="cofactor">
    <cofactor evidence="1">
        <name>Zn(2+)</name>
        <dbReference type="ChEBI" id="CHEBI:29105"/>
    </cofactor>
</comment>
<reference evidence="15" key="1">
    <citation type="submission" date="2024-05" db="EMBL/GenBank/DDBJ databases">
        <title>Planctomycetes of the genus Singulisphaera possess chitinolytic capabilities.</title>
        <authorList>
            <person name="Ivanova A."/>
        </authorList>
    </citation>
    <scope>NUCLEOTIDE SEQUENCE</scope>
    <source>
        <strain evidence="15">Ch08T</strain>
    </source>
</reference>
<dbReference type="AlphaFoldDB" id="A0AAU7CRH1"/>
<proteinExistence type="inferred from homology"/>
<keyword evidence="10" id="KW-0482">Metalloprotease</keyword>
<feature type="transmembrane region" description="Helical" evidence="13">
    <location>
        <begin position="196"/>
        <end position="215"/>
    </location>
</feature>
<dbReference type="GO" id="GO:0016020">
    <property type="term" value="C:membrane"/>
    <property type="evidence" value="ECO:0007669"/>
    <property type="project" value="UniProtKB-SubCell"/>
</dbReference>
<keyword evidence="6" id="KW-0479">Metal-binding</keyword>
<dbReference type="Pfam" id="PF02163">
    <property type="entry name" value="Peptidase_M50"/>
    <property type="match status" value="1"/>
</dbReference>
<comment type="similarity">
    <text evidence="3">Belongs to the peptidase M50B family.</text>
</comment>
<feature type="transmembrane region" description="Helical" evidence="13">
    <location>
        <begin position="291"/>
        <end position="314"/>
    </location>
</feature>
<evidence type="ECO:0000256" key="3">
    <source>
        <dbReference type="ARBA" id="ARBA00007931"/>
    </source>
</evidence>
<organism evidence="15">
    <name type="scientific">Singulisphaera sp. Ch08</name>
    <dbReference type="NCBI Taxonomy" id="3120278"/>
    <lineage>
        <taxon>Bacteria</taxon>
        <taxon>Pseudomonadati</taxon>
        <taxon>Planctomycetota</taxon>
        <taxon>Planctomycetia</taxon>
        <taxon>Isosphaerales</taxon>
        <taxon>Isosphaeraceae</taxon>
        <taxon>Singulisphaera</taxon>
    </lineage>
</organism>
<evidence type="ECO:0000256" key="7">
    <source>
        <dbReference type="ARBA" id="ARBA00022801"/>
    </source>
</evidence>
<evidence type="ECO:0000256" key="11">
    <source>
        <dbReference type="ARBA" id="ARBA00023136"/>
    </source>
</evidence>
<keyword evidence="8" id="KW-0862">Zinc</keyword>
<evidence type="ECO:0000256" key="1">
    <source>
        <dbReference type="ARBA" id="ARBA00001947"/>
    </source>
</evidence>
<evidence type="ECO:0000256" key="4">
    <source>
        <dbReference type="ARBA" id="ARBA00022670"/>
    </source>
</evidence>
<name>A0AAU7CRH1_9BACT</name>
<evidence type="ECO:0000256" key="10">
    <source>
        <dbReference type="ARBA" id="ARBA00023049"/>
    </source>
</evidence>
<dbReference type="PANTHER" id="PTHR39188">
    <property type="entry name" value="MEMBRANE-ASSOCIATED ZINC METALLOPROTEASE M50B"/>
    <property type="match status" value="1"/>
</dbReference>
<dbReference type="InterPro" id="IPR008915">
    <property type="entry name" value="Peptidase_M50"/>
</dbReference>
<keyword evidence="5 13" id="KW-0812">Transmembrane</keyword>
<feature type="transmembrane region" description="Helical" evidence="13">
    <location>
        <begin position="160"/>
        <end position="184"/>
    </location>
</feature>
<keyword evidence="4 15" id="KW-0645">Protease</keyword>
<keyword evidence="9 13" id="KW-1133">Transmembrane helix</keyword>
<dbReference type="GO" id="GO:0008237">
    <property type="term" value="F:metallopeptidase activity"/>
    <property type="evidence" value="ECO:0007669"/>
    <property type="project" value="UniProtKB-KW"/>
</dbReference>
<accession>A0AAU7CRH1</accession>
<evidence type="ECO:0000256" key="8">
    <source>
        <dbReference type="ARBA" id="ARBA00022833"/>
    </source>
</evidence>
<dbReference type="PANTHER" id="PTHR39188:SF3">
    <property type="entry name" value="STAGE IV SPORULATION PROTEIN FB"/>
    <property type="match status" value="1"/>
</dbReference>
<feature type="region of interest" description="Disordered" evidence="12">
    <location>
        <begin position="90"/>
        <end position="110"/>
    </location>
</feature>
<dbReference type="CDD" id="cd06160">
    <property type="entry name" value="S2P-M50_like_2"/>
    <property type="match status" value="1"/>
</dbReference>
<evidence type="ECO:0000313" key="15">
    <source>
        <dbReference type="EMBL" id="XBH07949.1"/>
    </source>
</evidence>
<dbReference type="RefSeq" id="WP_406700785.1">
    <property type="nucleotide sequence ID" value="NZ_CP155447.1"/>
</dbReference>
<dbReference type="EMBL" id="CP155447">
    <property type="protein sequence ID" value="XBH07949.1"/>
    <property type="molecule type" value="Genomic_DNA"/>
</dbReference>
<feature type="transmembrane region" description="Helical" evidence="13">
    <location>
        <begin position="253"/>
        <end position="271"/>
    </location>
</feature>
<dbReference type="GO" id="GO:0006508">
    <property type="term" value="P:proteolysis"/>
    <property type="evidence" value="ECO:0007669"/>
    <property type="project" value="UniProtKB-KW"/>
</dbReference>